<evidence type="ECO:0000313" key="14">
    <source>
        <dbReference type="EMBL" id="KAL3810764.1"/>
    </source>
</evidence>
<evidence type="ECO:0000256" key="10">
    <source>
        <dbReference type="ARBA" id="ARBA00023180"/>
    </source>
</evidence>
<sequence>MVDYISKPYVFTSTVKNYHRLPRFGHGSDFTLLFSPNHNEQVDYAAGLIALFAFLLTFFMFWTIMLATFKVMGPANAGFLSGHHFVVPDPADDKGNISKRYGLLFPPHMFFTSLTVRYAKMSPSLTFCDRPLRVRVVFLIATGILMLFVFLLAFMGFNNTDKAAETMSDSLKLVQKYLGEADQISQNLNVVGENSKGIRDDAVSALKDVCPANPNIAAMAGIDLIGIAEKARTDMENLADFIKDGLEDFNEGLQLVQGVTSRAYGTIDSINVWGWPTMLLVAGLLTLPSFLAVGVGLVMLGIDVKAYQNTLTYFFLPLFTITIIACYIVCCLVLPFSVTTADACSGGGAILGGPDDTVLTIYRNLRGNRTDIEFQLVGYYTQQCNPEYEPYGFFETYLNDLDKAIDSTEIAMITVEDNKAFLEEQCDRTFDDVQTTMTDMINNLKLLRQQADRSLELIKCENLNDLYVDTFHDAGCTYSVDALGWIFAASLVISVCGLIMIMLRSAYYPEEQMGLAHVIGGESAVRRPTKSST</sequence>
<dbReference type="GO" id="GO:0005254">
    <property type="term" value="F:chloride channel activity"/>
    <property type="evidence" value="ECO:0007669"/>
    <property type="project" value="UniProtKB-KW"/>
</dbReference>
<evidence type="ECO:0000256" key="6">
    <source>
        <dbReference type="ARBA" id="ARBA00022989"/>
    </source>
</evidence>
<feature type="transmembrane region" description="Helical" evidence="13">
    <location>
        <begin position="482"/>
        <end position="503"/>
    </location>
</feature>
<feature type="transmembrane region" description="Helical" evidence="13">
    <location>
        <begin position="136"/>
        <end position="157"/>
    </location>
</feature>
<dbReference type="GO" id="GO:0005886">
    <property type="term" value="C:plasma membrane"/>
    <property type="evidence" value="ECO:0007669"/>
    <property type="project" value="UniProtKB-SubCell"/>
</dbReference>
<comment type="caution">
    <text evidence="14">The sequence shown here is derived from an EMBL/GenBank/DDBJ whole genome shotgun (WGS) entry which is preliminary data.</text>
</comment>
<keyword evidence="6 13" id="KW-1133">Transmembrane helix</keyword>
<proteinExistence type="inferred from homology"/>
<evidence type="ECO:0000256" key="5">
    <source>
        <dbReference type="ARBA" id="ARBA00022692"/>
    </source>
</evidence>
<evidence type="ECO:0000256" key="12">
    <source>
        <dbReference type="ARBA" id="ARBA00023303"/>
    </source>
</evidence>
<evidence type="ECO:0000256" key="1">
    <source>
        <dbReference type="ARBA" id="ARBA00004651"/>
    </source>
</evidence>
<feature type="transmembrane region" description="Helical" evidence="13">
    <location>
        <begin position="278"/>
        <end position="302"/>
    </location>
</feature>
<evidence type="ECO:0000256" key="4">
    <source>
        <dbReference type="ARBA" id="ARBA00022475"/>
    </source>
</evidence>
<evidence type="ECO:0000256" key="2">
    <source>
        <dbReference type="ARBA" id="ARBA00009849"/>
    </source>
</evidence>
<organism evidence="14 15">
    <name type="scientific">Cyclostephanos tholiformis</name>
    <dbReference type="NCBI Taxonomy" id="382380"/>
    <lineage>
        <taxon>Eukaryota</taxon>
        <taxon>Sar</taxon>
        <taxon>Stramenopiles</taxon>
        <taxon>Ochrophyta</taxon>
        <taxon>Bacillariophyta</taxon>
        <taxon>Coscinodiscophyceae</taxon>
        <taxon>Thalassiosirophycidae</taxon>
        <taxon>Stephanodiscales</taxon>
        <taxon>Stephanodiscaceae</taxon>
        <taxon>Cyclostephanos</taxon>
    </lineage>
</organism>
<dbReference type="AlphaFoldDB" id="A0ABD3RDA5"/>
<evidence type="ECO:0000256" key="13">
    <source>
        <dbReference type="SAM" id="Phobius"/>
    </source>
</evidence>
<comment type="subcellular location">
    <subcellularLocation>
        <location evidence="1">Cell membrane</location>
        <topology evidence="1">Multi-pass membrane protein</topology>
    </subcellularLocation>
</comment>
<evidence type="ECO:0000256" key="8">
    <source>
        <dbReference type="ARBA" id="ARBA00023136"/>
    </source>
</evidence>
<gene>
    <name evidence="14" type="ORF">ACHAXA_001589</name>
</gene>
<comment type="similarity">
    <text evidence="2">Belongs to the tweety family.</text>
</comment>
<dbReference type="EMBL" id="JALLPB020000304">
    <property type="protein sequence ID" value="KAL3810764.1"/>
    <property type="molecule type" value="Genomic_DNA"/>
</dbReference>
<keyword evidence="5 13" id="KW-0812">Transmembrane</keyword>
<dbReference type="PANTHER" id="PTHR12424">
    <property type="entry name" value="TWEETY-RELATED"/>
    <property type="match status" value="1"/>
</dbReference>
<keyword evidence="11" id="KW-0868">Chloride</keyword>
<keyword evidence="8 13" id="KW-0472">Membrane</keyword>
<keyword evidence="4" id="KW-1003">Cell membrane</keyword>
<evidence type="ECO:0000256" key="11">
    <source>
        <dbReference type="ARBA" id="ARBA00023214"/>
    </source>
</evidence>
<evidence type="ECO:0000256" key="3">
    <source>
        <dbReference type="ARBA" id="ARBA00022448"/>
    </source>
</evidence>
<feature type="transmembrane region" description="Helical" evidence="13">
    <location>
        <begin position="44"/>
        <end position="69"/>
    </location>
</feature>
<accession>A0ABD3RDA5</accession>
<name>A0ABD3RDA5_9STRA</name>
<keyword evidence="3" id="KW-0813">Transport</keyword>
<dbReference type="PANTHER" id="PTHR12424:SF19">
    <property type="entry name" value="INTEGRASE ZINC-BINDING DOMAIN-CONTAINING PROTEIN"/>
    <property type="match status" value="1"/>
</dbReference>
<keyword evidence="7" id="KW-0406">Ion transport</keyword>
<keyword evidence="12" id="KW-0407">Ion channel</keyword>
<dbReference type="InterPro" id="IPR006990">
    <property type="entry name" value="Tweety"/>
</dbReference>
<reference evidence="14 15" key="1">
    <citation type="submission" date="2024-10" db="EMBL/GenBank/DDBJ databases">
        <title>Updated reference genomes for cyclostephanoid diatoms.</title>
        <authorList>
            <person name="Roberts W.R."/>
            <person name="Alverson A.J."/>
        </authorList>
    </citation>
    <scope>NUCLEOTIDE SEQUENCE [LARGE SCALE GENOMIC DNA]</scope>
    <source>
        <strain evidence="14 15">AJA228-03</strain>
    </source>
</reference>
<keyword evidence="15" id="KW-1185">Reference proteome</keyword>
<evidence type="ECO:0000256" key="7">
    <source>
        <dbReference type="ARBA" id="ARBA00023065"/>
    </source>
</evidence>
<dbReference type="GO" id="GO:0034707">
    <property type="term" value="C:chloride channel complex"/>
    <property type="evidence" value="ECO:0007669"/>
    <property type="project" value="UniProtKB-KW"/>
</dbReference>
<dbReference type="Proteomes" id="UP001530377">
    <property type="component" value="Unassembled WGS sequence"/>
</dbReference>
<keyword evidence="9" id="KW-0869">Chloride channel</keyword>
<evidence type="ECO:0000256" key="9">
    <source>
        <dbReference type="ARBA" id="ARBA00023173"/>
    </source>
</evidence>
<feature type="transmembrane region" description="Helical" evidence="13">
    <location>
        <begin position="314"/>
        <end position="336"/>
    </location>
</feature>
<keyword evidence="10" id="KW-0325">Glycoprotein</keyword>
<protein>
    <submittedName>
        <fullName evidence="14">Uncharacterized protein</fullName>
    </submittedName>
</protein>
<evidence type="ECO:0000313" key="15">
    <source>
        <dbReference type="Proteomes" id="UP001530377"/>
    </source>
</evidence>